<keyword evidence="2" id="KW-1185">Reference proteome</keyword>
<protein>
    <submittedName>
        <fullName evidence="1">Uncharacterized protein</fullName>
    </submittedName>
</protein>
<dbReference type="OrthoDB" id="5347834at2"/>
<dbReference type="STRING" id="1244531.CIG2463D_0224"/>
<dbReference type="PATRIC" id="fig|1244531.5.peg.228"/>
<evidence type="ECO:0000313" key="1">
    <source>
        <dbReference type="EMBL" id="AII14090.1"/>
    </source>
</evidence>
<sequence length="100" mass="11117">MSIKDKTKSAINITKSQISKTFDYAKLGGGKLKQKIDFKIQEKAVLNLKVRLAMNHQSFDDFSDEEIEIMLSDARASVIDSLKNKTLIAALAVLGLDFLV</sequence>
<name>A0A076F732_9BACT</name>
<gene>
    <name evidence="1" type="ORF">CIG1485E_0219</name>
</gene>
<organism evidence="1 2">
    <name type="scientific">Campylobacter iguaniorum</name>
    <dbReference type="NCBI Taxonomy" id="1244531"/>
    <lineage>
        <taxon>Bacteria</taxon>
        <taxon>Pseudomonadati</taxon>
        <taxon>Campylobacterota</taxon>
        <taxon>Epsilonproteobacteria</taxon>
        <taxon>Campylobacterales</taxon>
        <taxon>Campylobacteraceae</taxon>
        <taxon>Campylobacter</taxon>
    </lineage>
</organism>
<dbReference type="AlphaFoldDB" id="A0A076F732"/>
<dbReference type="Proteomes" id="UP000028486">
    <property type="component" value="Chromosome"/>
</dbReference>
<evidence type="ECO:0000313" key="2">
    <source>
        <dbReference type="Proteomes" id="UP000028486"/>
    </source>
</evidence>
<accession>A0A076F732</accession>
<dbReference type="KEGG" id="caj:CIG1485E_0219"/>
<proteinExistence type="predicted"/>
<reference evidence="2" key="1">
    <citation type="journal article" date="2014" name="Genome Announc.">
        <title>Complete Genome Sequence of Campylobacter iguaniorum Strain 1485ET, Isolated from a Bearded Dragon (Pogona vitticeps).</title>
        <authorList>
            <person name="Gilbert M.J."/>
            <person name="Miller W.G."/>
            <person name="Yee E."/>
            <person name="Kik M."/>
            <person name="Wagenaar J.A."/>
            <person name="Duim B."/>
        </authorList>
    </citation>
    <scope>NUCLEOTIDE SEQUENCE [LARGE SCALE GENOMIC DNA]</scope>
    <source>
        <strain evidence="2">1485E</strain>
    </source>
</reference>
<dbReference type="EMBL" id="CP009043">
    <property type="protein sequence ID" value="AII14090.1"/>
    <property type="molecule type" value="Genomic_DNA"/>
</dbReference>
<dbReference type="RefSeq" id="WP_038452766.1">
    <property type="nucleotide sequence ID" value="NZ_CP009043.1"/>
</dbReference>
<dbReference type="HOGENOM" id="CLU_2244354_0_0_7"/>